<name>A0A382B7G9_9ZZZZ</name>
<feature type="non-terminal residue" evidence="2">
    <location>
        <position position="373"/>
    </location>
</feature>
<gene>
    <name evidence="2" type="ORF">METZ01_LOCUS162493</name>
</gene>
<reference evidence="2" key="1">
    <citation type="submission" date="2018-05" db="EMBL/GenBank/DDBJ databases">
        <authorList>
            <person name="Lanie J.A."/>
            <person name="Ng W.-L."/>
            <person name="Kazmierczak K.M."/>
            <person name="Andrzejewski T.M."/>
            <person name="Davidsen T.M."/>
            <person name="Wayne K.J."/>
            <person name="Tettelin H."/>
            <person name="Glass J.I."/>
            <person name="Rusch D."/>
            <person name="Podicherti R."/>
            <person name="Tsui H.-C.T."/>
            <person name="Winkler M.E."/>
        </authorList>
    </citation>
    <scope>NUCLEOTIDE SEQUENCE</scope>
</reference>
<dbReference type="EMBL" id="UINC01028521">
    <property type="protein sequence ID" value="SVB09639.1"/>
    <property type="molecule type" value="Genomic_DNA"/>
</dbReference>
<accession>A0A382B7G9</accession>
<evidence type="ECO:0000313" key="2">
    <source>
        <dbReference type="EMBL" id="SVB09639.1"/>
    </source>
</evidence>
<keyword evidence="1" id="KW-0472">Membrane</keyword>
<keyword evidence="1" id="KW-0812">Transmembrane</keyword>
<feature type="transmembrane region" description="Helical" evidence="1">
    <location>
        <begin position="6"/>
        <end position="25"/>
    </location>
</feature>
<dbReference type="AlphaFoldDB" id="A0A382B7G9"/>
<organism evidence="2">
    <name type="scientific">marine metagenome</name>
    <dbReference type="NCBI Taxonomy" id="408172"/>
    <lineage>
        <taxon>unclassified sequences</taxon>
        <taxon>metagenomes</taxon>
        <taxon>ecological metagenomes</taxon>
    </lineage>
</organism>
<evidence type="ECO:0000256" key="1">
    <source>
        <dbReference type="SAM" id="Phobius"/>
    </source>
</evidence>
<sequence>VKTLPLYIGIVFVVAAIAGGVSMVLQPPPLVDTLSSEPDEPTAEGIAEQKRLVARERQKQDDEESRRILYEQVSQTQPDITEAWLERMCLYVQTEEDLEAYWKEILEKGRRYEAVYEEPNTRVTNVTPALKEVEVLSRIPHVYIHEARQFIHTQVPDADRLKHRVPNLLALAVYRGWSASVDDELSRKRGLKKSVAELLLAAGDPVISDASIVEAAEKEAGIPDEIKSSYLIEALNGLDLQAELAEAAGEDPGQFREERIRLHEVALVEGFSFVKRKTKEARERYSQSASSSAPATAAIGRWNSMLNERLLSLGKIYIDAALAETTYRGRQQKYADLGFDVLAMVFQRSKTDAAITVLREANKIQRYNLWQMG</sequence>
<feature type="non-terminal residue" evidence="2">
    <location>
        <position position="1"/>
    </location>
</feature>
<protein>
    <submittedName>
        <fullName evidence="2">Uncharacterized protein</fullName>
    </submittedName>
</protein>
<proteinExistence type="predicted"/>
<keyword evidence="1" id="KW-1133">Transmembrane helix</keyword>